<accession>A0A0A1ZHL8</accession>
<dbReference type="STRING" id="59925.EU91_0156"/>
<dbReference type="GO" id="GO:0003677">
    <property type="term" value="F:DNA binding"/>
    <property type="evidence" value="ECO:0007669"/>
    <property type="project" value="InterPro"/>
</dbReference>
<evidence type="ECO:0000313" key="4">
    <source>
        <dbReference type="EMBL" id="KGF89042.1"/>
    </source>
</evidence>
<dbReference type="SUPFAM" id="SSF52980">
    <property type="entry name" value="Restriction endonuclease-like"/>
    <property type="match status" value="1"/>
</dbReference>
<gene>
    <name evidence="4" type="ORF">EU91_0156</name>
</gene>
<dbReference type="AlphaFoldDB" id="A0A0A1ZHL8"/>
<dbReference type="Pfam" id="PF09233">
    <property type="entry name" value="Endonuc-EcoRV"/>
    <property type="match status" value="1"/>
</dbReference>
<evidence type="ECO:0000256" key="3">
    <source>
        <dbReference type="ARBA" id="ARBA00022801"/>
    </source>
</evidence>
<protein>
    <submittedName>
        <fullName evidence="4">Chain A</fullName>
    </submittedName>
</protein>
<proteinExistence type="predicted"/>
<evidence type="ECO:0000313" key="5">
    <source>
        <dbReference type="Proteomes" id="UP000030598"/>
    </source>
</evidence>
<sequence>MGSFSDSFQSLLPIIEDRIKNLPVKGFIASSKFEDIIFPLGSDTKVLGTVFELLSRKEVYEVANKEKLLIKEASRQNFYPDFTIMRSETDLEKIALDIKTTYITKRNQKFKFTLGSYTSFLRNPTKNIEYNYKEYKEHWVLGFVYQRDTSKISASHIWHPYEKRERIKPAYSNVDLFFRQKWEIASDSAGSGNTANIGSIYGEISDFKNKLPLFKSEKEFEAYWRSYKRTALERETNYRNIKEFRQKYDY</sequence>
<comment type="caution">
    <text evidence="4">The sequence shown here is derived from an EMBL/GenBank/DDBJ whole genome shotgun (WGS) entry which is preliminary data.</text>
</comment>
<dbReference type="OrthoDB" id="5917943at2"/>
<keyword evidence="3" id="KW-0378">Hydrolase</keyword>
<dbReference type="eggNOG" id="ENOG502Z7I0">
    <property type="taxonomic scope" value="Bacteria"/>
</dbReference>
<organism evidence="4 5">
    <name type="scientific">Prochlorococcus marinus str. GP2</name>
    <dbReference type="NCBI Taxonomy" id="59925"/>
    <lineage>
        <taxon>Bacteria</taxon>
        <taxon>Bacillati</taxon>
        <taxon>Cyanobacteriota</taxon>
        <taxon>Cyanophyceae</taxon>
        <taxon>Synechococcales</taxon>
        <taxon>Prochlorococcaceae</taxon>
        <taxon>Prochlorococcus</taxon>
    </lineage>
</organism>
<evidence type="ECO:0000256" key="1">
    <source>
        <dbReference type="ARBA" id="ARBA00022722"/>
    </source>
</evidence>
<dbReference type="InterPro" id="IPR011335">
    <property type="entry name" value="Restrct_endonuc-II-like"/>
</dbReference>
<dbReference type="InterPro" id="IPR015314">
    <property type="entry name" value="Restrct_endonuc_II_EcoRV"/>
</dbReference>
<dbReference type="Gene3D" id="3.40.600.10">
    <property type="entry name" value="DNA mismatch repair MutH/Restriction endonuclease, type II"/>
    <property type="match status" value="1"/>
</dbReference>
<dbReference type="CDD" id="cd22323">
    <property type="entry name" value="EcoRV-like"/>
    <property type="match status" value="1"/>
</dbReference>
<dbReference type="EMBL" id="JNAH01000002">
    <property type="protein sequence ID" value="KGF89042.1"/>
    <property type="molecule type" value="Genomic_DNA"/>
</dbReference>
<dbReference type="RefSeq" id="WP_032523783.1">
    <property type="nucleotide sequence ID" value="NZ_CP138934.1"/>
</dbReference>
<dbReference type="GO" id="GO:0004519">
    <property type="term" value="F:endonuclease activity"/>
    <property type="evidence" value="ECO:0007669"/>
    <property type="project" value="UniProtKB-KW"/>
</dbReference>
<dbReference type="InterPro" id="IPR037057">
    <property type="entry name" value="DNA_rep_MutH/T2_RE_sf"/>
</dbReference>
<name>A0A0A1ZHL8_PROMR</name>
<keyword evidence="1" id="KW-0540">Nuclease</keyword>
<keyword evidence="2" id="KW-0255">Endonuclease</keyword>
<reference evidence="5" key="1">
    <citation type="journal article" date="2014" name="Sci. Data">
        <title>Genomes of diverse isolates of the marine cyanobacterium Prochlorococcus.</title>
        <authorList>
            <person name="Biller S."/>
            <person name="Berube P."/>
            <person name="Thompson J."/>
            <person name="Kelly L."/>
            <person name="Roggensack S."/>
            <person name="Awad L."/>
            <person name="Roache-Johnson K."/>
            <person name="Ding H."/>
            <person name="Giovannoni S.J."/>
            <person name="Moore L.R."/>
            <person name="Chisholm S.W."/>
        </authorList>
    </citation>
    <scope>NUCLEOTIDE SEQUENCE [LARGE SCALE GENOMIC DNA]</scope>
    <source>
        <strain evidence="5">GP2</strain>
    </source>
</reference>
<dbReference type="Proteomes" id="UP000030598">
    <property type="component" value="Unassembled WGS sequence"/>
</dbReference>
<evidence type="ECO:0000256" key="2">
    <source>
        <dbReference type="ARBA" id="ARBA00022759"/>
    </source>
</evidence>
<dbReference type="GO" id="GO:0016787">
    <property type="term" value="F:hydrolase activity"/>
    <property type="evidence" value="ECO:0007669"/>
    <property type="project" value="UniProtKB-KW"/>
</dbReference>